<evidence type="ECO:0000256" key="4">
    <source>
        <dbReference type="ARBA" id="ARBA00007383"/>
    </source>
</evidence>
<dbReference type="EMBL" id="MN740438">
    <property type="protein sequence ID" value="QHU26284.1"/>
    <property type="molecule type" value="Genomic_DNA"/>
</dbReference>
<evidence type="ECO:0000256" key="6">
    <source>
        <dbReference type="ARBA" id="ARBA00019179"/>
    </source>
</evidence>
<keyword evidence="8" id="KW-0540">Nuclease</keyword>
<keyword evidence="11" id="KW-0378">Hydrolase</keyword>
<protein>
    <recommendedName>
        <fullName evidence="6">Ribonuclease HII</fullName>
        <ecNumber evidence="5">3.1.26.4</ecNumber>
    </recommendedName>
</protein>
<dbReference type="PANTHER" id="PTHR10954">
    <property type="entry name" value="RIBONUCLEASE H2 SUBUNIT A"/>
    <property type="match status" value="1"/>
</dbReference>
<keyword evidence="12" id="KW-0464">Manganese</keyword>
<evidence type="ECO:0000256" key="9">
    <source>
        <dbReference type="ARBA" id="ARBA00022723"/>
    </source>
</evidence>
<comment type="subcellular location">
    <subcellularLocation>
        <location evidence="3">Cytoplasm</location>
    </subcellularLocation>
</comment>
<dbReference type="InterPro" id="IPR022898">
    <property type="entry name" value="RNase_HII"/>
</dbReference>
<evidence type="ECO:0000256" key="10">
    <source>
        <dbReference type="ARBA" id="ARBA00022759"/>
    </source>
</evidence>
<comment type="function">
    <text evidence="2">Endonuclease that specifically degrades the RNA of RNA-DNA hybrids.</text>
</comment>
<dbReference type="Gene3D" id="3.30.420.10">
    <property type="entry name" value="Ribonuclease H-like superfamily/Ribonuclease H"/>
    <property type="match status" value="1"/>
</dbReference>
<evidence type="ECO:0000313" key="14">
    <source>
        <dbReference type="EMBL" id="QHU26284.1"/>
    </source>
</evidence>
<keyword evidence="7" id="KW-0963">Cytoplasm</keyword>
<evidence type="ECO:0000256" key="5">
    <source>
        <dbReference type="ARBA" id="ARBA00012180"/>
    </source>
</evidence>
<dbReference type="GO" id="GO:0032299">
    <property type="term" value="C:ribonuclease H2 complex"/>
    <property type="evidence" value="ECO:0007669"/>
    <property type="project" value="TreeGrafter"/>
</dbReference>
<dbReference type="PANTHER" id="PTHR10954:SF23">
    <property type="entry name" value="RIBONUCLEASE"/>
    <property type="match status" value="1"/>
</dbReference>
<dbReference type="EC" id="3.1.26.4" evidence="5"/>
<dbReference type="PROSITE" id="PS51975">
    <property type="entry name" value="RNASE_H_2"/>
    <property type="match status" value="1"/>
</dbReference>
<dbReference type="InterPro" id="IPR024567">
    <property type="entry name" value="RNase_HII/HIII_dom"/>
</dbReference>
<dbReference type="InterPro" id="IPR036397">
    <property type="entry name" value="RNaseH_sf"/>
</dbReference>
<name>A0A6C0L9D2_9ZZZZ</name>
<dbReference type="GO" id="GO:0004523">
    <property type="term" value="F:RNA-DNA hybrid ribonuclease activity"/>
    <property type="evidence" value="ECO:0007669"/>
    <property type="project" value="UniProtKB-EC"/>
</dbReference>
<dbReference type="AlphaFoldDB" id="A0A6C0L9D2"/>
<dbReference type="CDD" id="cd07182">
    <property type="entry name" value="RNase_HII_bacteria_HII_like"/>
    <property type="match status" value="1"/>
</dbReference>
<evidence type="ECO:0000256" key="7">
    <source>
        <dbReference type="ARBA" id="ARBA00022490"/>
    </source>
</evidence>
<dbReference type="InterPro" id="IPR012337">
    <property type="entry name" value="RNaseH-like_sf"/>
</dbReference>
<evidence type="ECO:0000256" key="11">
    <source>
        <dbReference type="ARBA" id="ARBA00022801"/>
    </source>
</evidence>
<accession>A0A6C0L9D2</accession>
<comment type="catalytic activity">
    <reaction evidence="1">
        <text>Endonucleolytic cleavage to 5'-phosphomonoester.</text>
        <dbReference type="EC" id="3.1.26.4"/>
    </reaction>
</comment>
<evidence type="ECO:0000256" key="3">
    <source>
        <dbReference type="ARBA" id="ARBA00004496"/>
    </source>
</evidence>
<feature type="domain" description="RNase H type-2" evidence="13">
    <location>
        <begin position="11"/>
        <end position="211"/>
    </location>
</feature>
<evidence type="ECO:0000256" key="1">
    <source>
        <dbReference type="ARBA" id="ARBA00000077"/>
    </source>
</evidence>
<dbReference type="GO" id="GO:0003723">
    <property type="term" value="F:RNA binding"/>
    <property type="evidence" value="ECO:0007669"/>
    <property type="project" value="InterPro"/>
</dbReference>
<dbReference type="SUPFAM" id="SSF53098">
    <property type="entry name" value="Ribonuclease H-like"/>
    <property type="match status" value="1"/>
</dbReference>
<dbReference type="Pfam" id="PF01351">
    <property type="entry name" value="RNase_HII"/>
    <property type="match status" value="1"/>
</dbReference>
<comment type="similarity">
    <text evidence="4">Belongs to the RNase HII family.</text>
</comment>
<dbReference type="GO" id="GO:0006298">
    <property type="term" value="P:mismatch repair"/>
    <property type="evidence" value="ECO:0007669"/>
    <property type="project" value="TreeGrafter"/>
</dbReference>
<evidence type="ECO:0000256" key="2">
    <source>
        <dbReference type="ARBA" id="ARBA00004065"/>
    </source>
</evidence>
<evidence type="ECO:0000259" key="13">
    <source>
        <dbReference type="PROSITE" id="PS51975"/>
    </source>
</evidence>
<evidence type="ECO:0000256" key="8">
    <source>
        <dbReference type="ARBA" id="ARBA00022722"/>
    </source>
</evidence>
<reference evidence="14" key="1">
    <citation type="journal article" date="2020" name="Nature">
        <title>Giant virus diversity and host interactions through global metagenomics.</title>
        <authorList>
            <person name="Schulz F."/>
            <person name="Roux S."/>
            <person name="Paez-Espino D."/>
            <person name="Jungbluth S."/>
            <person name="Walsh D.A."/>
            <person name="Denef V.J."/>
            <person name="McMahon K.D."/>
            <person name="Konstantinidis K.T."/>
            <person name="Eloe-Fadrosh E.A."/>
            <person name="Kyrpides N.C."/>
            <person name="Woyke T."/>
        </authorList>
    </citation>
    <scope>NUCLEOTIDE SEQUENCE</scope>
    <source>
        <strain evidence="14">GVMAG-M-3300027759-16</strain>
    </source>
</reference>
<dbReference type="GO" id="GO:0043137">
    <property type="term" value="P:DNA replication, removal of RNA primer"/>
    <property type="evidence" value="ECO:0007669"/>
    <property type="project" value="TreeGrafter"/>
</dbReference>
<proteinExistence type="inferred from homology"/>
<keyword evidence="9" id="KW-0479">Metal-binding</keyword>
<keyword evidence="10" id="KW-0255">Endonuclease</keyword>
<dbReference type="GO" id="GO:0005737">
    <property type="term" value="C:cytoplasm"/>
    <property type="evidence" value="ECO:0007669"/>
    <property type="project" value="UniProtKB-SubCell"/>
</dbReference>
<dbReference type="GO" id="GO:0046872">
    <property type="term" value="F:metal ion binding"/>
    <property type="evidence" value="ECO:0007669"/>
    <property type="project" value="UniProtKB-KW"/>
</dbReference>
<evidence type="ECO:0000256" key="12">
    <source>
        <dbReference type="ARBA" id="ARBA00023211"/>
    </source>
</evidence>
<sequence length="211" mass="23212">MLSIRHTQDNAIEAGIDEAGRGCFWGPLYAGAVIWLDESEMTEEQKAISAKIKDSKKLSEKRRTVLADQIKQHAKAWGLGVVSAAELHELGVTRGNQLAFSRALASLTIVPERLVIDGCLSIYDHPWAMIPQVVEPEADTKYVAVAAASIIAKTGRDSYVVDTCKGDPTLDQRYGLSSNKGYGTLKHRMGILRHGTVDEHRPQFLRKLLSS</sequence>
<dbReference type="InterPro" id="IPR001352">
    <property type="entry name" value="RNase_HII/HIII"/>
</dbReference>
<organism evidence="14">
    <name type="scientific">viral metagenome</name>
    <dbReference type="NCBI Taxonomy" id="1070528"/>
    <lineage>
        <taxon>unclassified sequences</taxon>
        <taxon>metagenomes</taxon>
        <taxon>organismal metagenomes</taxon>
    </lineage>
</organism>